<organism evidence="4 5">
    <name type="scientific">Cylindrotheca closterium</name>
    <dbReference type="NCBI Taxonomy" id="2856"/>
    <lineage>
        <taxon>Eukaryota</taxon>
        <taxon>Sar</taxon>
        <taxon>Stramenopiles</taxon>
        <taxon>Ochrophyta</taxon>
        <taxon>Bacillariophyta</taxon>
        <taxon>Bacillariophyceae</taxon>
        <taxon>Bacillariophycidae</taxon>
        <taxon>Bacillariales</taxon>
        <taxon>Bacillariaceae</taxon>
        <taxon>Cylindrotheca</taxon>
    </lineage>
</organism>
<dbReference type="InterPro" id="IPR027806">
    <property type="entry name" value="HARBI1_dom"/>
</dbReference>
<feature type="domain" description="DDE Tnp4" evidence="3">
    <location>
        <begin position="167"/>
        <end position="318"/>
    </location>
</feature>
<dbReference type="EMBL" id="CAKOGP040001709">
    <property type="protein sequence ID" value="CAJ1946511.1"/>
    <property type="molecule type" value="Genomic_DNA"/>
</dbReference>
<comment type="cofactor">
    <cofactor evidence="1">
        <name>a divalent metal cation</name>
        <dbReference type="ChEBI" id="CHEBI:60240"/>
    </cofactor>
</comment>
<proteinExistence type="predicted"/>
<reference evidence="4" key="1">
    <citation type="submission" date="2023-08" db="EMBL/GenBank/DDBJ databases">
        <authorList>
            <person name="Audoor S."/>
            <person name="Bilcke G."/>
        </authorList>
    </citation>
    <scope>NUCLEOTIDE SEQUENCE</scope>
</reference>
<name>A0AAD2FMS2_9STRA</name>
<dbReference type="Pfam" id="PF13359">
    <property type="entry name" value="DDE_Tnp_4"/>
    <property type="match status" value="1"/>
</dbReference>
<evidence type="ECO:0000256" key="2">
    <source>
        <dbReference type="ARBA" id="ARBA00022723"/>
    </source>
</evidence>
<keyword evidence="5" id="KW-1185">Reference proteome</keyword>
<evidence type="ECO:0000313" key="4">
    <source>
        <dbReference type="EMBL" id="CAJ1946511.1"/>
    </source>
</evidence>
<evidence type="ECO:0000259" key="3">
    <source>
        <dbReference type="Pfam" id="PF13359"/>
    </source>
</evidence>
<dbReference type="Proteomes" id="UP001295423">
    <property type="component" value="Unassembled WGS sequence"/>
</dbReference>
<dbReference type="GO" id="GO:0046872">
    <property type="term" value="F:metal ion binding"/>
    <property type="evidence" value="ECO:0007669"/>
    <property type="project" value="UniProtKB-KW"/>
</dbReference>
<evidence type="ECO:0000313" key="5">
    <source>
        <dbReference type="Proteomes" id="UP001295423"/>
    </source>
</evidence>
<accession>A0AAD2FMS2</accession>
<comment type="caution">
    <text evidence="4">The sequence shown here is derived from an EMBL/GenBank/DDBJ whole genome shotgun (WGS) entry which is preliminary data.</text>
</comment>
<gene>
    <name evidence="4" type="ORF">CYCCA115_LOCUS10652</name>
</gene>
<keyword evidence="2" id="KW-0479">Metal-binding</keyword>
<dbReference type="AlphaFoldDB" id="A0AAD2FMS2"/>
<evidence type="ECO:0000256" key="1">
    <source>
        <dbReference type="ARBA" id="ARBA00001968"/>
    </source>
</evidence>
<protein>
    <recommendedName>
        <fullName evidence="3">DDE Tnp4 domain-containing protein</fullName>
    </recommendedName>
</protein>
<sequence length="337" mass="38809">MMLGIEVTPEQVLIYRFEIIEDSPTTITDDDFKEHNIGVFKAHFGQCPSTLCIIWQDILNCTNKDLGLCPSDRSKEGLKRLLVAIHSLASVTGISTRRDQDDNLWHWMKVLWALEAKVISWSQKEYKQKNYGPGRKFILTVEGADLKILYWPEKEYNHSGRTILLTVDGVDFRTFERSTDDYNVDKKQYSHKFHHGALKYEIGADAFLPKIVWIHGPWRAGMHDRAIFAEGGGLREKIPEGKVIICNRVYKDKKHKDNDELMLPCVGDSSRLFTFKSCLRSRHESLNGRLKDYSILLDTYQHDPDNHVYAFEAVAVLVQYAMDHGHPIFEANTVPPD</sequence>